<sequence>MYTFDFRETAHSEDTGQVRIDPQNMGRKRPRDQNIFTRKVKR</sequence>
<organism evidence="2">
    <name type="scientific">Anguilla anguilla</name>
    <name type="common">European freshwater eel</name>
    <name type="synonym">Muraena anguilla</name>
    <dbReference type="NCBI Taxonomy" id="7936"/>
    <lineage>
        <taxon>Eukaryota</taxon>
        <taxon>Metazoa</taxon>
        <taxon>Chordata</taxon>
        <taxon>Craniata</taxon>
        <taxon>Vertebrata</taxon>
        <taxon>Euteleostomi</taxon>
        <taxon>Actinopterygii</taxon>
        <taxon>Neopterygii</taxon>
        <taxon>Teleostei</taxon>
        <taxon>Anguilliformes</taxon>
        <taxon>Anguillidae</taxon>
        <taxon>Anguilla</taxon>
    </lineage>
</organism>
<dbReference type="AlphaFoldDB" id="A0A0E9WDL2"/>
<name>A0A0E9WDL2_ANGAN</name>
<accession>A0A0E9WDL2</accession>
<evidence type="ECO:0000313" key="2">
    <source>
        <dbReference type="EMBL" id="JAH88479.1"/>
    </source>
</evidence>
<evidence type="ECO:0000256" key="1">
    <source>
        <dbReference type="SAM" id="MobiDB-lite"/>
    </source>
</evidence>
<reference evidence="2" key="1">
    <citation type="submission" date="2014-11" db="EMBL/GenBank/DDBJ databases">
        <authorList>
            <person name="Amaro Gonzalez C."/>
        </authorList>
    </citation>
    <scope>NUCLEOTIDE SEQUENCE</scope>
</reference>
<dbReference type="EMBL" id="GBXM01020098">
    <property type="protein sequence ID" value="JAH88479.1"/>
    <property type="molecule type" value="Transcribed_RNA"/>
</dbReference>
<feature type="region of interest" description="Disordered" evidence="1">
    <location>
        <begin position="18"/>
        <end position="42"/>
    </location>
</feature>
<protein>
    <submittedName>
        <fullName evidence="2">Uncharacterized protein</fullName>
    </submittedName>
</protein>
<reference evidence="2" key="2">
    <citation type="journal article" date="2015" name="Fish Shellfish Immunol.">
        <title>Early steps in the European eel (Anguilla anguilla)-Vibrio vulnificus interaction in the gills: Role of the RtxA13 toxin.</title>
        <authorList>
            <person name="Callol A."/>
            <person name="Pajuelo D."/>
            <person name="Ebbesson L."/>
            <person name="Teles M."/>
            <person name="MacKenzie S."/>
            <person name="Amaro C."/>
        </authorList>
    </citation>
    <scope>NUCLEOTIDE SEQUENCE</scope>
</reference>
<proteinExistence type="predicted"/>